<protein>
    <submittedName>
        <fullName evidence="1">Uncharacterized protein</fullName>
    </submittedName>
</protein>
<organism evidence="1 2">
    <name type="scientific">Araneus ventricosus</name>
    <name type="common">Orbweaver spider</name>
    <name type="synonym">Epeira ventricosa</name>
    <dbReference type="NCBI Taxonomy" id="182803"/>
    <lineage>
        <taxon>Eukaryota</taxon>
        <taxon>Metazoa</taxon>
        <taxon>Ecdysozoa</taxon>
        <taxon>Arthropoda</taxon>
        <taxon>Chelicerata</taxon>
        <taxon>Arachnida</taxon>
        <taxon>Araneae</taxon>
        <taxon>Araneomorphae</taxon>
        <taxon>Entelegynae</taxon>
        <taxon>Araneoidea</taxon>
        <taxon>Araneidae</taxon>
        <taxon>Araneus</taxon>
    </lineage>
</organism>
<evidence type="ECO:0000313" key="1">
    <source>
        <dbReference type="EMBL" id="GBM53558.1"/>
    </source>
</evidence>
<proteinExistence type="predicted"/>
<accession>A0A4Y2GM59</accession>
<dbReference type="AlphaFoldDB" id="A0A4Y2GM59"/>
<dbReference type="OrthoDB" id="6433533at2759"/>
<name>A0A4Y2GM59_ARAVE</name>
<comment type="caution">
    <text evidence="1">The sequence shown here is derived from an EMBL/GenBank/DDBJ whole genome shotgun (WGS) entry which is preliminary data.</text>
</comment>
<keyword evidence="2" id="KW-1185">Reference proteome</keyword>
<evidence type="ECO:0000313" key="2">
    <source>
        <dbReference type="Proteomes" id="UP000499080"/>
    </source>
</evidence>
<sequence length="125" mass="14229">MAGKSWGIKIRHRKVLYMRVIERMLAHDAGEWRLHPTVRIARKLSSIQRSFLLAITGACRTTSTAALYAILGITSLHLHLPLDARTSNLYRLRNKIQHIKGSLTQSDWLDYTSLQASSTSPNFTR</sequence>
<dbReference type="Proteomes" id="UP000499080">
    <property type="component" value="Unassembled WGS sequence"/>
</dbReference>
<reference evidence="1 2" key="1">
    <citation type="journal article" date="2019" name="Sci. Rep.">
        <title>Orb-weaving spider Araneus ventricosus genome elucidates the spidroin gene catalogue.</title>
        <authorList>
            <person name="Kono N."/>
            <person name="Nakamura H."/>
            <person name="Ohtoshi R."/>
            <person name="Moran D.A.P."/>
            <person name="Shinohara A."/>
            <person name="Yoshida Y."/>
            <person name="Fujiwara M."/>
            <person name="Mori M."/>
            <person name="Tomita M."/>
            <person name="Arakawa K."/>
        </authorList>
    </citation>
    <scope>NUCLEOTIDE SEQUENCE [LARGE SCALE GENOMIC DNA]</scope>
</reference>
<gene>
    <name evidence="1" type="ORF">AVEN_574_1</name>
</gene>
<dbReference type="EMBL" id="BGPR01001425">
    <property type="protein sequence ID" value="GBM53558.1"/>
    <property type="molecule type" value="Genomic_DNA"/>
</dbReference>